<protein>
    <submittedName>
        <fullName evidence="14">FAD-dependent pyridine nucleotide-disulfide oxidoreductase family protein</fullName>
        <ecNumber evidence="14">1.8.1.4</ecNumber>
    </submittedName>
</protein>
<reference evidence="14 15" key="1">
    <citation type="submission" date="2017-01" db="EMBL/GenBank/DDBJ databases">
        <title>Genome sequence of Rhodoferax antarcticus ANT.BR, a psychrophilic purple nonsulfur bacterium from an Antarctic microbial mat.</title>
        <authorList>
            <person name="Baker J."/>
            <person name="Riester C."/>
            <person name="Skinner B."/>
            <person name="Newell A."/>
            <person name="Swingley W."/>
            <person name="Madigan M."/>
            <person name="Jung D."/>
            <person name="Asao M."/>
            <person name="Chen M."/>
            <person name="Loughlin P."/>
            <person name="Pan H."/>
            <person name="Lin S."/>
            <person name="Li N."/>
            <person name="Shaw J."/>
            <person name="Prado M."/>
            <person name="Sherman C."/>
            <person name="Li X."/>
            <person name="Tang J."/>
            <person name="Blankenship R."/>
            <person name="Zhao T."/>
            <person name="Touchman J."/>
            <person name="Sattley M."/>
        </authorList>
    </citation>
    <scope>NUCLEOTIDE SEQUENCE [LARGE SCALE GENOMIC DNA]</scope>
    <source>
        <strain evidence="14 15">ANT.BR</strain>
    </source>
</reference>
<feature type="transmembrane region" description="Helical" evidence="10">
    <location>
        <begin position="79"/>
        <end position="105"/>
    </location>
</feature>
<evidence type="ECO:0000259" key="12">
    <source>
        <dbReference type="Pfam" id="PF07992"/>
    </source>
</evidence>
<dbReference type="PROSITE" id="PS00076">
    <property type="entry name" value="PYRIDINE_REDOX_1"/>
    <property type="match status" value="1"/>
</dbReference>
<dbReference type="PRINTS" id="PR00411">
    <property type="entry name" value="PNDRDTASEI"/>
</dbReference>
<feature type="transmembrane region" description="Helical" evidence="10">
    <location>
        <begin position="242"/>
        <end position="261"/>
    </location>
</feature>
<evidence type="ECO:0000256" key="4">
    <source>
        <dbReference type="ARBA" id="ARBA00022827"/>
    </source>
</evidence>
<dbReference type="SUPFAM" id="SSF51905">
    <property type="entry name" value="FAD/NAD(P)-binding domain"/>
    <property type="match status" value="1"/>
</dbReference>
<evidence type="ECO:0000256" key="1">
    <source>
        <dbReference type="ARBA" id="ARBA00001974"/>
    </source>
</evidence>
<keyword evidence="4 9" id="KW-0274">FAD</keyword>
<dbReference type="InterPro" id="IPR032816">
    <property type="entry name" value="VTT_dom"/>
</dbReference>
<dbReference type="Gene3D" id="3.50.50.60">
    <property type="entry name" value="FAD/NAD(P)-binding domain"/>
    <property type="match status" value="2"/>
</dbReference>
<feature type="transmembrane region" description="Helical" evidence="10">
    <location>
        <begin position="133"/>
        <end position="154"/>
    </location>
</feature>
<sequence>MKSNKLILIALILAAVVGFVALDGGRFLSLDYLQQSHARFAELYAARPLSVVAGYFVIYVLATALSFPGATILTLAGGAVFGLGWGLLIVSFASSIGATLAFLAARFVLRDSVETRFGKRLADLNAGVARDGAFYLFTLRLVPLVPFFVINLAMGLTKMRVGVFYIVSQLGMLAGTAVYVNAGTQLSKITSLQGILSPALLGSFVLLGVFPLLARKVIEAIKKRKVYARWQAVRPKTFDRNLVVIGAGAGGLVSAYIAAAVKAKVTLVEAHKMGGDCLNYGCVPSKALIKSARVAHQMKHAHRYGLESYSRLSDKGQRPISFKSVMARVQAVIAAIAPHDSVERYTSLGVEVLQGHAKIINPWTVEIALSDGARQLLTTRNIVIAAGARPFVPPLPGLSEVAYVTSDTLWERFAELDEAPKRLLVLGGGPIGCELAQSFARLGSKVTLVEMAPRLLMREDLEVSGVVMDALRADGVRVLTGHKAQRVERLPAGASADLAGNAVTQPAKATRSLPAGGVLVVEHQGVELRIEFDQLLCAVGRAARLTGYGLEDIGIAVGKTVETNDYLQTLYPNIYAVGDVAGPFQLTHVAAHQAWYAAVNALFGDLKSFKADYSVIPWATFTDPEVARVGLSEQEALAQGVAFEVTRYGIDDLDRAIADSEARGWVKVLTVPGKDRILGVTIVGTHAGDLLAEFVLAMRHGLGLNKILGTIHTYPTLCEANKYAAGQWKRAHQPERLLAWVRKYHDWKRG</sequence>
<keyword evidence="10" id="KW-0812">Transmembrane</keyword>
<dbReference type="SUPFAM" id="SSF55424">
    <property type="entry name" value="FAD/NAD-linked reductases, dimerisation (C-terminal) domain"/>
    <property type="match status" value="1"/>
</dbReference>
<feature type="transmembrane region" description="Helical" evidence="10">
    <location>
        <begin position="161"/>
        <end position="182"/>
    </location>
</feature>
<evidence type="ECO:0000256" key="9">
    <source>
        <dbReference type="RuleBase" id="RU003691"/>
    </source>
</evidence>
<dbReference type="InterPro" id="IPR004099">
    <property type="entry name" value="Pyr_nucl-diS_OxRdtase_dimer"/>
</dbReference>
<keyword evidence="6 9" id="KW-0560">Oxidoreductase</keyword>
<feature type="domain" description="Pyridine nucleotide-disulphide oxidoreductase dimerisation" evidence="11">
    <location>
        <begin position="616"/>
        <end position="724"/>
    </location>
</feature>
<keyword evidence="15" id="KW-1185">Reference proteome</keyword>
<dbReference type="PRINTS" id="PR00368">
    <property type="entry name" value="FADPNR"/>
</dbReference>
<organism evidence="14 15">
    <name type="scientific">Rhodoferax antarcticus ANT.BR</name>
    <dbReference type="NCBI Taxonomy" id="1111071"/>
    <lineage>
        <taxon>Bacteria</taxon>
        <taxon>Pseudomonadati</taxon>
        <taxon>Pseudomonadota</taxon>
        <taxon>Betaproteobacteria</taxon>
        <taxon>Burkholderiales</taxon>
        <taxon>Comamonadaceae</taxon>
        <taxon>Rhodoferax</taxon>
    </lineage>
</organism>
<dbReference type="GO" id="GO:0050660">
    <property type="term" value="F:flavin adenine dinucleotide binding"/>
    <property type="evidence" value="ECO:0007669"/>
    <property type="project" value="TreeGrafter"/>
</dbReference>
<dbReference type="PANTHER" id="PTHR43014:SF2">
    <property type="entry name" value="MERCURIC REDUCTASE"/>
    <property type="match status" value="1"/>
</dbReference>
<dbReference type="RefSeq" id="WP_075586706.1">
    <property type="nucleotide sequence ID" value="NZ_MSYM01000013.1"/>
</dbReference>
<dbReference type="FunFam" id="3.30.390.30:FF:000001">
    <property type="entry name" value="Dihydrolipoyl dehydrogenase"/>
    <property type="match status" value="1"/>
</dbReference>
<dbReference type="Proteomes" id="UP000185911">
    <property type="component" value="Unassembled WGS sequence"/>
</dbReference>
<dbReference type="GO" id="GO:0004148">
    <property type="term" value="F:dihydrolipoyl dehydrogenase (NADH) activity"/>
    <property type="evidence" value="ECO:0007669"/>
    <property type="project" value="UniProtKB-EC"/>
</dbReference>
<evidence type="ECO:0000256" key="5">
    <source>
        <dbReference type="ARBA" id="ARBA00022857"/>
    </source>
</evidence>
<keyword evidence="10" id="KW-0472">Membrane</keyword>
<evidence type="ECO:0000256" key="2">
    <source>
        <dbReference type="ARBA" id="ARBA00007532"/>
    </source>
</evidence>
<dbReference type="EMBL" id="MSYM01000013">
    <property type="protein sequence ID" value="OLP06220.1"/>
    <property type="molecule type" value="Genomic_DNA"/>
</dbReference>
<keyword evidence="3 9" id="KW-0285">Flavoprotein</keyword>
<dbReference type="STRING" id="81479.RA876_06405"/>
<evidence type="ECO:0000313" key="14">
    <source>
        <dbReference type="EMBL" id="OLP06220.1"/>
    </source>
</evidence>
<evidence type="ECO:0000259" key="13">
    <source>
        <dbReference type="Pfam" id="PF09335"/>
    </source>
</evidence>
<evidence type="ECO:0000256" key="10">
    <source>
        <dbReference type="SAM" id="Phobius"/>
    </source>
</evidence>
<dbReference type="AlphaFoldDB" id="A0A1Q8YED3"/>
<comment type="caution">
    <text evidence="14">The sequence shown here is derived from an EMBL/GenBank/DDBJ whole genome shotgun (WGS) entry which is preliminary data.</text>
</comment>
<dbReference type="EC" id="1.8.1.4" evidence="14"/>
<feature type="transmembrane region" description="Helical" evidence="10">
    <location>
        <begin position="45"/>
        <end position="67"/>
    </location>
</feature>
<feature type="transmembrane region" description="Helical" evidence="10">
    <location>
        <begin position="194"/>
        <end position="214"/>
    </location>
</feature>
<dbReference type="InterPro" id="IPR023753">
    <property type="entry name" value="FAD/NAD-binding_dom"/>
</dbReference>
<evidence type="ECO:0000256" key="6">
    <source>
        <dbReference type="ARBA" id="ARBA00023002"/>
    </source>
</evidence>
<dbReference type="InterPro" id="IPR036188">
    <property type="entry name" value="FAD/NAD-bd_sf"/>
</dbReference>
<dbReference type="InterPro" id="IPR016156">
    <property type="entry name" value="FAD/NAD-linked_Rdtase_dimer_sf"/>
</dbReference>
<dbReference type="Gene3D" id="3.30.390.30">
    <property type="match status" value="1"/>
</dbReference>
<dbReference type="GO" id="GO:0003955">
    <property type="term" value="F:NAD(P)H dehydrogenase (quinone) activity"/>
    <property type="evidence" value="ECO:0007669"/>
    <property type="project" value="TreeGrafter"/>
</dbReference>
<evidence type="ECO:0000256" key="3">
    <source>
        <dbReference type="ARBA" id="ARBA00022630"/>
    </source>
</evidence>
<comment type="similarity">
    <text evidence="2 9">Belongs to the class-I pyridine nucleotide-disulfide oxidoreductase family.</text>
</comment>
<accession>A0A1Q8YED3</accession>
<keyword evidence="7" id="KW-1015">Disulfide bond</keyword>
<feature type="domain" description="FAD/NAD(P)-binding" evidence="12">
    <location>
        <begin position="241"/>
        <end position="594"/>
    </location>
</feature>
<dbReference type="PANTHER" id="PTHR43014">
    <property type="entry name" value="MERCURIC REDUCTASE"/>
    <property type="match status" value="1"/>
</dbReference>
<dbReference type="InterPro" id="IPR012999">
    <property type="entry name" value="Pyr_OxRdtase_I_AS"/>
</dbReference>
<comment type="cofactor">
    <cofactor evidence="1">
        <name>FAD</name>
        <dbReference type="ChEBI" id="CHEBI:57692"/>
    </cofactor>
</comment>
<dbReference type="Pfam" id="PF02852">
    <property type="entry name" value="Pyr_redox_dim"/>
    <property type="match status" value="1"/>
</dbReference>
<evidence type="ECO:0000256" key="7">
    <source>
        <dbReference type="ARBA" id="ARBA00023157"/>
    </source>
</evidence>
<evidence type="ECO:0000259" key="11">
    <source>
        <dbReference type="Pfam" id="PF02852"/>
    </source>
</evidence>
<keyword evidence="10" id="KW-1133">Transmembrane helix</keyword>
<evidence type="ECO:0000256" key="8">
    <source>
        <dbReference type="ARBA" id="ARBA00023284"/>
    </source>
</evidence>
<evidence type="ECO:0000313" key="15">
    <source>
        <dbReference type="Proteomes" id="UP000185911"/>
    </source>
</evidence>
<proteinExistence type="inferred from homology"/>
<keyword evidence="5" id="KW-0521">NADP</keyword>
<dbReference type="Pfam" id="PF07992">
    <property type="entry name" value="Pyr_redox_2"/>
    <property type="match status" value="1"/>
</dbReference>
<name>A0A1Q8YED3_9BURK</name>
<keyword evidence="8 9" id="KW-0676">Redox-active center</keyword>
<gene>
    <name evidence="14" type="ORF">BLL52_2451</name>
</gene>
<dbReference type="Pfam" id="PF09335">
    <property type="entry name" value="VTT_dom"/>
    <property type="match status" value="1"/>
</dbReference>
<feature type="domain" description="VTT" evidence="13">
    <location>
        <begin position="70"/>
        <end position="184"/>
    </location>
</feature>